<dbReference type="SUPFAM" id="SSF52540">
    <property type="entry name" value="P-loop containing nucleoside triphosphate hydrolases"/>
    <property type="match status" value="1"/>
</dbReference>
<evidence type="ECO:0000259" key="12">
    <source>
        <dbReference type="PROSITE" id="PS50929"/>
    </source>
</evidence>
<dbReference type="GO" id="GO:0008233">
    <property type="term" value="F:peptidase activity"/>
    <property type="evidence" value="ECO:0007669"/>
    <property type="project" value="InterPro"/>
</dbReference>
<dbReference type="GO" id="GO:0005886">
    <property type="term" value="C:plasma membrane"/>
    <property type="evidence" value="ECO:0007669"/>
    <property type="project" value="UniProtKB-SubCell"/>
</dbReference>
<gene>
    <name evidence="14" type="ORF">TH53_09745</name>
</gene>
<dbReference type="PANTHER" id="PTHR43394:SF1">
    <property type="entry name" value="ATP-BINDING CASSETTE SUB-FAMILY B MEMBER 10, MITOCHONDRIAL"/>
    <property type="match status" value="1"/>
</dbReference>
<keyword evidence="4 10" id="KW-0812">Transmembrane</keyword>
<evidence type="ECO:0000256" key="10">
    <source>
        <dbReference type="SAM" id="Phobius"/>
    </source>
</evidence>
<keyword evidence="7 14" id="KW-0067">ATP-binding</keyword>
<feature type="domain" description="ABC transmembrane type-1" evidence="12">
    <location>
        <begin position="181"/>
        <end position="460"/>
    </location>
</feature>
<accession>A0A0D0GMK7</accession>
<dbReference type="AlphaFoldDB" id="A0A0D0GMK7"/>
<name>A0A0D0GMK7_9SPHI</name>
<dbReference type="CDD" id="cd02418">
    <property type="entry name" value="Peptidase_C39B"/>
    <property type="match status" value="1"/>
</dbReference>
<comment type="caution">
    <text evidence="14">The sequence shown here is derived from an EMBL/GenBank/DDBJ whole genome shotgun (WGS) entry which is preliminary data.</text>
</comment>
<dbReference type="InterPro" id="IPR003439">
    <property type="entry name" value="ABC_transporter-like_ATP-bd"/>
</dbReference>
<dbReference type="InterPro" id="IPR036640">
    <property type="entry name" value="ABC1_TM_sf"/>
</dbReference>
<keyword evidence="8 10" id="KW-1133">Transmembrane helix</keyword>
<evidence type="ECO:0000256" key="4">
    <source>
        <dbReference type="ARBA" id="ARBA00022692"/>
    </source>
</evidence>
<dbReference type="Gene3D" id="3.40.50.300">
    <property type="entry name" value="P-loop containing nucleotide triphosphate hydrolases"/>
    <property type="match status" value="1"/>
</dbReference>
<dbReference type="GO" id="GO:0005524">
    <property type="term" value="F:ATP binding"/>
    <property type="evidence" value="ECO:0007669"/>
    <property type="project" value="UniProtKB-KW"/>
</dbReference>
<dbReference type="InterPro" id="IPR017871">
    <property type="entry name" value="ABC_transporter-like_CS"/>
</dbReference>
<dbReference type="GO" id="GO:0016887">
    <property type="term" value="F:ATP hydrolysis activity"/>
    <property type="evidence" value="ECO:0007669"/>
    <property type="project" value="InterPro"/>
</dbReference>
<evidence type="ECO:0000256" key="7">
    <source>
        <dbReference type="ARBA" id="ARBA00022840"/>
    </source>
</evidence>
<evidence type="ECO:0000313" key="15">
    <source>
        <dbReference type="Proteomes" id="UP000032049"/>
    </source>
</evidence>
<dbReference type="PROSITE" id="PS00211">
    <property type="entry name" value="ABC_TRANSPORTER_1"/>
    <property type="match status" value="1"/>
</dbReference>
<evidence type="ECO:0000256" key="1">
    <source>
        <dbReference type="ARBA" id="ARBA00004651"/>
    </source>
</evidence>
<dbReference type="SMART" id="SM00382">
    <property type="entry name" value="AAA"/>
    <property type="match status" value="1"/>
</dbReference>
<dbReference type="PROSITE" id="PS50990">
    <property type="entry name" value="PEPTIDASE_C39"/>
    <property type="match status" value="1"/>
</dbReference>
<keyword evidence="2" id="KW-0813">Transport</keyword>
<keyword evidence="5" id="KW-0547">Nucleotide-binding</keyword>
<dbReference type="RefSeq" id="WP_041881190.1">
    <property type="nucleotide sequence ID" value="NZ_CP157278.1"/>
</dbReference>
<keyword evidence="15" id="KW-1185">Reference proteome</keyword>
<evidence type="ECO:0000256" key="9">
    <source>
        <dbReference type="ARBA" id="ARBA00023136"/>
    </source>
</evidence>
<evidence type="ECO:0000259" key="11">
    <source>
        <dbReference type="PROSITE" id="PS50893"/>
    </source>
</evidence>
<dbReference type="EMBL" id="JXRA01000036">
    <property type="protein sequence ID" value="KIO77380.1"/>
    <property type="molecule type" value="Genomic_DNA"/>
</dbReference>
<dbReference type="Pfam" id="PF00005">
    <property type="entry name" value="ABC_tran"/>
    <property type="match status" value="1"/>
</dbReference>
<feature type="domain" description="Peptidase C39" evidence="13">
    <location>
        <begin position="15"/>
        <end position="135"/>
    </location>
</feature>
<evidence type="ECO:0000256" key="6">
    <source>
        <dbReference type="ARBA" id="ARBA00022801"/>
    </source>
</evidence>
<feature type="transmembrane region" description="Helical" evidence="10">
    <location>
        <begin position="288"/>
        <end position="313"/>
    </location>
</feature>
<feature type="transmembrane region" description="Helical" evidence="10">
    <location>
        <begin position="319"/>
        <end position="337"/>
    </location>
</feature>
<dbReference type="InterPro" id="IPR011527">
    <property type="entry name" value="ABC1_TM_dom"/>
</dbReference>
<evidence type="ECO:0000259" key="13">
    <source>
        <dbReference type="PROSITE" id="PS50990"/>
    </source>
</evidence>
<dbReference type="PROSITE" id="PS50893">
    <property type="entry name" value="ABC_TRANSPORTER_2"/>
    <property type="match status" value="1"/>
</dbReference>
<dbReference type="GO" id="GO:0006508">
    <property type="term" value="P:proteolysis"/>
    <property type="evidence" value="ECO:0007669"/>
    <property type="project" value="InterPro"/>
</dbReference>
<dbReference type="OrthoDB" id="9760358at2"/>
<organism evidence="14 15">
    <name type="scientific">Pedobacter lusitanus</name>
    <dbReference type="NCBI Taxonomy" id="1503925"/>
    <lineage>
        <taxon>Bacteria</taxon>
        <taxon>Pseudomonadati</taxon>
        <taxon>Bacteroidota</taxon>
        <taxon>Sphingobacteriia</taxon>
        <taxon>Sphingobacteriales</taxon>
        <taxon>Sphingobacteriaceae</taxon>
        <taxon>Pedobacter</taxon>
    </lineage>
</organism>
<dbReference type="Gene3D" id="1.20.1560.10">
    <property type="entry name" value="ABC transporter type 1, transmembrane domain"/>
    <property type="match status" value="1"/>
</dbReference>
<dbReference type="PROSITE" id="PS50929">
    <property type="entry name" value="ABC_TM1F"/>
    <property type="match status" value="1"/>
</dbReference>
<dbReference type="GO" id="GO:0015421">
    <property type="term" value="F:ABC-type oligopeptide transporter activity"/>
    <property type="evidence" value="ECO:0007669"/>
    <property type="project" value="TreeGrafter"/>
</dbReference>
<feature type="domain" description="ABC transporter" evidence="11">
    <location>
        <begin position="494"/>
        <end position="730"/>
    </location>
</feature>
<dbReference type="SUPFAM" id="SSF90123">
    <property type="entry name" value="ABC transporter transmembrane region"/>
    <property type="match status" value="1"/>
</dbReference>
<comment type="subcellular location">
    <subcellularLocation>
        <location evidence="1">Cell membrane</location>
        <topology evidence="1">Multi-pass membrane protein</topology>
    </subcellularLocation>
</comment>
<dbReference type="InterPro" id="IPR003593">
    <property type="entry name" value="AAA+_ATPase"/>
</dbReference>
<dbReference type="InterPro" id="IPR005074">
    <property type="entry name" value="Peptidase_C39"/>
</dbReference>
<dbReference type="InterPro" id="IPR027417">
    <property type="entry name" value="P-loop_NTPase"/>
</dbReference>
<evidence type="ECO:0000256" key="5">
    <source>
        <dbReference type="ARBA" id="ARBA00022741"/>
    </source>
</evidence>
<keyword evidence="3" id="KW-1003">Cell membrane</keyword>
<evidence type="ECO:0000256" key="2">
    <source>
        <dbReference type="ARBA" id="ARBA00022448"/>
    </source>
</evidence>
<dbReference type="PANTHER" id="PTHR43394">
    <property type="entry name" value="ATP-DEPENDENT PERMEASE MDL1, MITOCHONDRIAL"/>
    <property type="match status" value="1"/>
</dbReference>
<dbReference type="Pfam" id="PF03412">
    <property type="entry name" value="Peptidase_C39"/>
    <property type="match status" value="1"/>
</dbReference>
<protein>
    <submittedName>
        <fullName evidence="14">ABC transporter ATP-binding protein</fullName>
    </submittedName>
</protein>
<keyword evidence="9 10" id="KW-0472">Membrane</keyword>
<keyword evidence="6" id="KW-0378">Hydrolase</keyword>
<sequence>MIDQVKALRFPHYKQHDMMDCGPTCLKIISKFYGKFFDLEKIRRLSEIGKTGVSLLGISRAAENLGLHTVGGNMTYEKLQGRPVLPCIIHWRKNHFVVLYKMSKKKVYVSDPGSGLQSYSKDEFLNNWAYTQIQNEPAGIVLLLKPTTTFYDLEDDKKVVVNGIGYLLKHLMQYKALIRQLFAGLLAGALIQLILPFLTKALVDMGVKGQNLNIIYAILLGQLFIVLGQTSVEFIRGWIVLHITSRVNVEVLSAFLHKLFRLPLTFFDSKLNGDILQRIEDHKRIENLLSGASLNTLFSIITFIVFSFVLFAYNPVICGVFISGSLMYFGWLSLFLARREKLDFKRFDITSQNRSKTMELLNGICEIKINNCGTQKIWEWEELQARLFRFNIQTLSLSQYQQIGSAFINQAKNIFILFLAARLVIKNEMTLGDMMAIQFIVGQMNNPIAQLASFIQTYQEAKISMERLGQIQALEEEEDTQYNYINRLPVNRSLIFKEVSFVYPGAGNKVTIDRLNLTIESGKTTAIVGASGSGKTTLLKLMLRICKPTDGEIIMESNSFENMSPDFWRQHCGVVLQDGFIFSDTIANNIALNKENLSLESLQRAIHIANLQQYISSQPLGFQTKIGEDGKGISGGQKQRILIARMVYKNPEYIFLDEATSALDASNEKIIIERLNTFLEGKTVVIVAHRLSTVKNADNIIVLDNGGVAEQGTHAELVAQRGYYYKLIKNQLELGN</sequence>
<evidence type="ECO:0000313" key="14">
    <source>
        <dbReference type="EMBL" id="KIO77380.1"/>
    </source>
</evidence>
<feature type="transmembrane region" description="Helical" evidence="10">
    <location>
        <begin position="181"/>
        <end position="202"/>
    </location>
</feature>
<dbReference type="Gene3D" id="3.90.70.10">
    <property type="entry name" value="Cysteine proteinases"/>
    <property type="match status" value="1"/>
</dbReference>
<dbReference type="Pfam" id="PF00664">
    <property type="entry name" value="ABC_membrane"/>
    <property type="match status" value="1"/>
</dbReference>
<dbReference type="FunFam" id="3.40.50.300:FF:000299">
    <property type="entry name" value="ABC transporter ATP-binding protein/permease"/>
    <property type="match status" value="1"/>
</dbReference>
<reference evidence="14 15" key="1">
    <citation type="submission" date="2015-01" db="EMBL/GenBank/DDBJ databases">
        <title>Draft genome sequence of Pedobacter sp. NL19 isolated from sludge of an effluent treatment pond in an abandoned uranium mine.</title>
        <authorList>
            <person name="Santos T."/>
            <person name="Caetano T."/>
            <person name="Covas C."/>
            <person name="Cruz A."/>
            <person name="Mendo S."/>
        </authorList>
    </citation>
    <scope>NUCLEOTIDE SEQUENCE [LARGE SCALE GENOMIC DNA]</scope>
    <source>
        <strain evidence="14 15">NL19</strain>
    </source>
</reference>
<dbReference type="STRING" id="1503925.TH53_09745"/>
<dbReference type="InterPro" id="IPR039421">
    <property type="entry name" value="Type_1_exporter"/>
</dbReference>
<evidence type="ECO:0000256" key="3">
    <source>
        <dbReference type="ARBA" id="ARBA00022475"/>
    </source>
</evidence>
<dbReference type="Proteomes" id="UP000032049">
    <property type="component" value="Unassembled WGS sequence"/>
</dbReference>
<feature type="transmembrane region" description="Helical" evidence="10">
    <location>
        <begin position="214"/>
        <end position="235"/>
    </location>
</feature>
<dbReference type="CDD" id="cd18571">
    <property type="entry name" value="ABC_6TM_peptidase_like"/>
    <property type="match status" value="1"/>
</dbReference>
<evidence type="ECO:0000256" key="8">
    <source>
        <dbReference type="ARBA" id="ARBA00022989"/>
    </source>
</evidence>
<proteinExistence type="predicted"/>